<name>A0A8S3S497_MYTED</name>
<feature type="disulfide bond" evidence="6">
    <location>
        <begin position="36"/>
        <end position="45"/>
    </location>
</feature>
<dbReference type="PROSITE" id="PS00022">
    <property type="entry name" value="EGF_1"/>
    <property type="match status" value="8"/>
</dbReference>
<sequence length="738" mass="83351">MLEITQFDRDIDECQSNPCYNNATCLDRTPGWNCTCLPGFTGNQCQTDIDECQSDPCYNNATCINRTPGWDCACVPGYTGNRCQTEIDECQSDPCYNNATCIDRTPGWNCVCLPGYTGHQCTIDINECHSSPCQHHGHCLDLLNDYRCHCKAGYTGNDCQIDINECQSNPCINGATCRDRNNSYTCDCHQGYVGNNCQIDVDECQSDPCYNNATCIDRTPGWNCACLPGYTGKQCQIAINECTSNPCRNNGTCVDLINGYRCHCSNDSTGQHCEHRMNHCSSHPCLHDGTCMNNYDGFKCECIDSWFGDICEERHTNESEGCSVLEYSECSCFTQQSKQSRKSNKMLLGSIGYAIGLLLTILSYCAWMMLNKSKSDCKIHPHEATILQHEVFQESEIAKKPVQPSHRVNKLHEARLRKQKQQKEHHNCFLDHSGFDFSKLYVNEDGSRKILKCRHQRVQNDIQESWKHPSDTCNDVTDKTDFVNKVFTTQACKEVFSKTTSTRKKRSVPTSVPLPRMWSLMVMSRRAPNTPPRITTSELFVSEDMDDLQDKNGQRVIQYVDSESDDVEFTILQPPFHGQANITSDGTVYYLPDSNYNGVDFIIVKVVETGLLPPFHPLSATRNITINIAPINDAPVLLPFESALKFEEIEIPGKGLNSVQILLDGNVTKKYDLGQVTFMDVDFVDPSINEINYTMRINNTLLSNFTFEPVQFHGMLKKKLKLSLSVDKTFYGRTVFGK</sequence>
<dbReference type="InterPro" id="IPR000742">
    <property type="entry name" value="EGF"/>
</dbReference>
<gene>
    <name evidence="9" type="ORF">MEDL_29087</name>
</gene>
<keyword evidence="1 6" id="KW-0245">EGF-like domain</keyword>
<feature type="domain" description="EGF-like" evidence="8">
    <location>
        <begin position="48"/>
        <end position="84"/>
    </location>
</feature>
<dbReference type="InterPro" id="IPR009030">
    <property type="entry name" value="Growth_fac_rcpt_cys_sf"/>
</dbReference>
<keyword evidence="7" id="KW-0812">Transmembrane</keyword>
<dbReference type="FunFam" id="2.10.25.10:FF:000122">
    <property type="entry name" value="Protein crumbs homolog 2"/>
    <property type="match status" value="2"/>
</dbReference>
<comment type="caution">
    <text evidence="9">The sequence shown here is derived from an EMBL/GenBank/DDBJ whole genome shotgun (WGS) entry which is preliminary data.</text>
</comment>
<dbReference type="CDD" id="cd00054">
    <property type="entry name" value="EGF_CA"/>
    <property type="match status" value="8"/>
</dbReference>
<keyword evidence="3" id="KW-0677">Repeat</keyword>
<evidence type="ECO:0000256" key="4">
    <source>
        <dbReference type="ARBA" id="ARBA00023157"/>
    </source>
</evidence>
<keyword evidence="7" id="KW-0472">Membrane</keyword>
<dbReference type="GO" id="GO:0045197">
    <property type="term" value="P:establishment or maintenance of epithelial cell apical/basal polarity"/>
    <property type="evidence" value="ECO:0007669"/>
    <property type="project" value="TreeGrafter"/>
</dbReference>
<organism evidence="9 10">
    <name type="scientific">Mytilus edulis</name>
    <name type="common">Blue mussel</name>
    <dbReference type="NCBI Taxonomy" id="6550"/>
    <lineage>
        <taxon>Eukaryota</taxon>
        <taxon>Metazoa</taxon>
        <taxon>Spiralia</taxon>
        <taxon>Lophotrochozoa</taxon>
        <taxon>Mollusca</taxon>
        <taxon>Bivalvia</taxon>
        <taxon>Autobranchia</taxon>
        <taxon>Pteriomorphia</taxon>
        <taxon>Mytilida</taxon>
        <taxon>Mytiloidea</taxon>
        <taxon>Mytilidae</taxon>
        <taxon>Mytilinae</taxon>
        <taxon>Mytilus</taxon>
    </lineage>
</organism>
<dbReference type="SUPFAM" id="SSF57184">
    <property type="entry name" value="Growth factor receptor domain"/>
    <property type="match status" value="1"/>
</dbReference>
<dbReference type="PANTHER" id="PTHR24049:SF22">
    <property type="entry name" value="DROSOPHILA CRUMBS HOMOLOG"/>
    <property type="match status" value="1"/>
</dbReference>
<feature type="disulfide bond" evidence="6">
    <location>
        <begin position="112"/>
        <end position="121"/>
    </location>
</feature>
<dbReference type="InterPro" id="IPR001881">
    <property type="entry name" value="EGF-like_Ca-bd_dom"/>
</dbReference>
<feature type="transmembrane region" description="Helical" evidence="7">
    <location>
        <begin position="346"/>
        <end position="370"/>
    </location>
</feature>
<protein>
    <recommendedName>
        <fullName evidence="8">EGF-like domain-containing protein</fullName>
    </recommendedName>
</protein>
<feature type="disulfide bond" evidence="6">
    <location>
        <begin position="150"/>
        <end position="159"/>
    </location>
</feature>
<evidence type="ECO:0000259" key="8">
    <source>
        <dbReference type="PROSITE" id="PS50026"/>
    </source>
</evidence>
<dbReference type="SUPFAM" id="SSF57196">
    <property type="entry name" value="EGF/Laminin"/>
    <property type="match status" value="4"/>
</dbReference>
<evidence type="ECO:0000256" key="7">
    <source>
        <dbReference type="SAM" id="Phobius"/>
    </source>
</evidence>
<evidence type="ECO:0000256" key="2">
    <source>
        <dbReference type="ARBA" id="ARBA00022729"/>
    </source>
</evidence>
<comment type="caution">
    <text evidence="6">Lacks conserved residue(s) required for the propagation of feature annotation.</text>
</comment>
<dbReference type="PROSITE" id="PS50026">
    <property type="entry name" value="EGF_3"/>
    <property type="match status" value="8"/>
</dbReference>
<feature type="disulfide bond" evidence="6">
    <location>
        <begin position="188"/>
        <end position="197"/>
    </location>
</feature>
<dbReference type="PROSITE" id="PS01186">
    <property type="entry name" value="EGF_2"/>
    <property type="match status" value="6"/>
</dbReference>
<feature type="disulfide bond" evidence="6">
    <location>
        <begin position="302"/>
        <end position="311"/>
    </location>
</feature>
<keyword evidence="7" id="KW-1133">Transmembrane helix</keyword>
<feature type="domain" description="EGF-like" evidence="8">
    <location>
        <begin position="124"/>
        <end position="160"/>
    </location>
</feature>
<dbReference type="AlphaFoldDB" id="A0A8S3S497"/>
<dbReference type="FunFam" id="2.10.25.10:FF:000117">
    <property type="entry name" value="Delta-like protein"/>
    <property type="match status" value="1"/>
</dbReference>
<dbReference type="SMART" id="SM00181">
    <property type="entry name" value="EGF"/>
    <property type="match status" value="8"/>
</dbReference>
<dbReference type="GO" id="GO:0032991">
    <property type="term" value="C:protein-containing complex"/>
    <property type="evidence" value="ECO:0007669"/>
    <property type="project" value="TreeGrafter"/>
</dbReference>
<dbReference type="PRINTS" id="PR00010">
    <property type="entry name" value="EGFBLOOD"/>
</dbReference>
<dbReference type="InterPro" id="IPR051022">
    <property type="entry name" value="Notch_Cell-Fate_Det"/>
</dbReference>
<keyword evidence="5" id="KW-0325">Glycoprotein</keyword>
<evidence type="ECO:0000256" key="6">
    <source>
        <dbReference type="PROSITE-ProRule" id="PRU00076"/>
    </source>
</evidence>
<feature type="domain" description="EGF-like" evidence="8">
    <location>
        <begin position="162"/>
        <end position="198"/>
    </location>
</feature>
<feature type="domain" description="EGF-like" evidence="8">
    <location>
        <begin position="86"/>
        <end position="122"/>
    </location>
</feature>
<feature type="domain" description="EGF-like" evidence="8">
    <location>
        <begin position="10"/>
        <end position="46"/>
    </location>
</feature>
<evidence type="ECO:0000256" key="5">
    <source>
        <dbReference type="ARBA" id="ARBA00023180"/>
    </source>
</evidence>
<dbReference type="GO" id="GO:0005509">
    <property type="term" value="F:calcium ion binding"/>
    <property type="evidence" value="ECO:0007669"/>
    <property type="project" value="InterPro"/>
</dbReference>
<accession>A0A8S3S497</accession>
<dbReference type="GO" id="GO:0007157">
    <property type="term" value="P:heterophilic cell-cell adhesion via plasma membrane cell adhesion molecules"/>
    <property type="evidence" value="ECO:0007669"/>
    <property type="project" value="TreeGrafter"/>
</dbReference>
<dbReference type="Pfam" id="PF00008">
    <property type="entry name" value="EGF"/>
    <property type="match status" value="8"/>
</dbReference>
<proteinExistence type="predicted"/>
<keyword evidence="10" id="KW-1185">Reference proteome</keyword>
<dbReference type="PROSITE" id="PS00010">
    <property type="entry name" value="ASX_HYDROXYL"/>
    <property type="match status" value="4"/>
</dbReference>
<feature type="disulfide bond" evidence="6">
    <location>
        <begin position="74"/>
        <end position="83"/>
    </location>
</feature>
<dbReference type="PANTHER" id="PTHR24049">
    <property type="entry name" value="CRUMBS FAMILY MEMBER"/>
    <property type="match status" value="1"/>
</dbReference>
<dbReference type="FunFam" id="2.10.25.10:FF:000434">
    <property type="entry name" value="Predicted protein"/>
    <property type="match status" value="3"/>
</dbReference>
<dbReference type="Proteomes" id="UP000683360">
    <property type="component" value="Unassembled WGS sequence"/>
</dbReference>
<evidence type="ECO:0000256" key="1">
    <source>
        <dbReference type="ARBA" id="ARBA00022536"/>
    </source>
</evidence>
<dbReference type="Gene3D" id="2.10.25.10">
    <property type="entry name" value="Laminin"/>
    <property type="match status" value="8"/>
</dbReference>
<evidence type="ECO:0000313" key="10">
    <source>
        <dbReference type="Proteomes" id="UP000683360"/>
    </source>
</evidence>
<dbReference type="InterPro" id="IPR000152">
    <property type="entry name" value="EGF-type_Asp/Asn_hydroxyl_site"/>
</dbReference>
<keyword evidence="4 6" id="KW-1015">Disulfide bond</keyword>
<feature type="disulfide bond" evidence="6">
    <location>
        <begin position="226"/>
        <end position="235"/>
    </location>
</feature>
<dbReference type="OrthoDB" id="430340at2759"/>
<reference evidence="9" key="1">
    <citation type="submission" date="2021-03" db="EMBL/GenBank/DDBJ databases">
        <authorList>
            <person name="Bekaert M."/>
        </authorList>
    </citation>
    <scope>NUCLEOTIDE SEQUENCE</scope>
</reference>
<dbReference type="EMBL" id="CAJPWZ010001439">
    <property type="protein sequence ID" value="CAG2215277.1"/>
    <property type="molecule type" value="Genomic_DNA"/>
</dbReference>
<feature type="domain" description="EGF-like" evidence="8">
    <location>
        <begin position="276"/>
        <end position="312"/>
    </location>
</feature>
<dbReference type="FunFam" id="2.10.25.10:FF:000109">
    <property type="entry name" value="Notch homolog 4, [Drosophila]"/>
    <property type="match status" value="1"/>
</dbReference>
<keyword evidence="2" id="KW-0732">Signal</keyword>
<dbReference type="SMART" id="SM00179">
    <property type="entry name" value="EGF_CA"/>
    <property type="match status" value="8"/>
</dbReference>
<feature type="domain" description="EGF-like" evidence="8">
    <location>
        <begin position="200"/>
        <end position="236"/>
    </location>
</feature>
<feature type="domain" description="EGF-like" evidence="8">
    <location>
        <begin position="238"/>
        <end position="274"/>
    </location>
</feature>
<evidence type="ECO:0000256" key="3">
    <source>
        <dbReference type="ARBA" id="ARBA00022737"/>
    </source>
</evidence>
<dbReference type="FunFam" id="2.10.25.10:FF:000610">
    <property type="entry name" value="protein HEG homolog 1 isoform X1"/>
    <property type="match status" value="1"/>
</dbReference>
<evidence type="ECO:0000313" key="9">
    <source>
        <dbReference type="EMBL" id="CAG2215277.1"/>
    </source>
</evidence>
<feature type="disulfide bond" evidence="6">
    <location>
        <begin position="264"/>
        <end position="273"/>
    </location>
</feature>
<dbReference type="GO" id="GO:0005886">
    <property type="term" value="C:plasma membrane"/>
    <property type="evidence" value="ECO:0007669"/>
    <property type="project" value="TreeGrafter"/>
</dbReference>